<protein>
    <submittedName>
        <fullName evidence="2">ATP-binding protein</fullName>
    </submittedName>
</protein>
<dbReference type="KEGG" id="thel:IG193_00605"/>
<name>A0A7L9FH83_9CREN</name>
<dbReference type="InParanoid" id="A0A7L9FH83"/>
<dbReference type="InterPro" id="IPR027417">
    <property type="entry name" value="P-loop_NTPase"/>
</dbReference>
<keyword evidence="2" id="KW-0067">ATP-binding</keyword>
<dbReference type="InterPro" id="IPR041682">
    <property type="entry name" value="AAA_14"/>
</dbReference>
<dbReference type="EMBL" id="CP062310">
    <property type="protein sequence ID" value="QOJ79001.1"/>
    <property type="molecule type" value="Genomic_DNA"/>
</dbReference>
<dbReference type="Proteomes" id="UP000594121">
    <property type="component" value="Chromosome"/>
</dbReference>
<dbReference type="GO" id="GO:0005524">
    <property type="term" value="F:ATP binding"/>
    <property type="evidence" value="ECO:0007669"/>
    <property type="project" value="UniProtKB-KW"/>
</dbReference>
<dbReference type="PANTHER" id="PTHR33295">
    <property type="entry name" value="ATPASE"/>
    <property type="match status" value="1"/>
</dbReference>
<sequence>MGLLSEVTREYIGSLQFVKAVEREARIPTHITDIVAVVGARRVGKTFLMLQKARELLERGENVIYVSMDEPFFRRMEARKLAELAKSEYPEGRIHLFLDEVQEWRNWDFNLRWLHDVKDFYIYVSGSSSTLQSSEIPSRLRGRYVSVVLLPFSFREAAGPLGAGGFRDRGTARGLLEDYLKWGGFPEVWLARSREKLVSIVETVFYRDIVERQGVRSVGEFKEVFYYVLSQYGNAVTWRSLRRLLEGEGLKLDTKTLIRYVYSMQQAFLLFQVKKFSFSERERAVSPRKIYLVDHSIATLFEQPMDLGRRVENVVYTHLLRRTGDPERISYYTTRRGREVDFIVREPGGATRIYESTLRATREHVDKAEQACRELKCSHATVVALEAEELEGLPERVSVVPLLEFLLRG</sequence>
<keyword evidence="2" id="KW-0547">Nucleotide-binding</keyword>
<reference evidence="2 3" key="1">
    <citation type="submission" date="2020-10" db="EMBL/GenBank/DDBJ databases">
        <title>Thermofilum lucidum 3507LT sp. nov. a novel member of Thermofilaceae family isolated from Chile hot spring, and proposal of description order Thermofilales.</title>
        <authorList>
            <person name="Zayulina K.S."/>
            <person name="Elcheninov A.G."/>
            <person name="Toshchakov S.V."/>
            <person name="Kublanov I.V."/>
        </authorList>
    </citation>
    <scope>NUCLEOTIDE SEQUENCE [LARGE SCALE GENOMIC DNA]</scope>
    <source>
        <strain evidence="2 3">3507LT</strain>
    </source>
</reference>
<gene>
    <name evidence="2" type="ORF">IG193_00605</name>
</gene>
<evidence type="ECO:0000313" key="2">
    <source>
        <dbReference type="EMBL" id="QOJ79001.1"/>
    </source>
</evidence>
<dbReference type="Pfam" id="PF13173">
    <property type="entry name" value="AAA_14"/>
    <property type="match status" value="1"/>
</dbReference>
<dbReference type="SUPFAM" id="SSF52540">
    <property type="entry name" value="P-loop containing nucleoside triphosphate hydrolases"/>
    <property type="match status" value="1"/>
</dbReference>
<dbReference type="PANTHER" id="PTHR33295:SF21">
    <property type="entry name" value="ATPASE, AAA SUPERFAMILY-RELATED"/>
    <property type="match status" value="1"/>
</dbReference>
<dbReference type="SMART" id="SM00382">
    <property type="entry name" value="AAA"/>
    <property type="match status" value="1"/>
</dbReference>
<dbReference type="Pfam" id="PF13635">
    <property type="entry name" value="DUF4143"/>
    <property type="match status" value="1"/>
</dbReference>
<dbReference type="InterPro" id="IPR025420">
    <property type="entry name" value="DUF4143"/>
</dbReference>
<evidence type="ECO:0000313" key="3">
    <source>
        <dbReference type="Proteomes" id="UP000594121"/>
    </source>
</evidence>
<feature type="domain" description="AAA+ ATPase" evidence="1">
    <location>
        <begin position="31"/>
        <end position="152"/>
    </location>
</feature>
<dbReference type="RefSeq" id="WP_192818973.1">
    <property type="nucleotide sequence ID" value="NZ_CP062310.1"/>
</dbReference>
<dbReference type="Gene3D" id="3.40.50.300">
    <property type="entry name" value="P-loop containing nucleotide triphosphate hydrolases"/>
    <property type="match status" value="1"/>
</dbReference>
<keyword evidence="3" id="KW-1185">Reference proteome</keyword>
<proteinExistence type="predicted"/>
<accession>A0A7L9FH83</accession>
<dbReference type="AlphaFoldDB" id="A0A7L9FH83"/>
<dbReference type="GeneID" id="59148351"/>
<dbReference type="InterPro" id="IPR003593">
    <property type="entry name" value="AAA+_ATPase"/>
</dbReference>
<organism evidence="2 3">
    <name type="scientific">Infirmifilum lucidum</name>
    <dbReference type="NCBI Taxonomy" id="2776706"/>
    <lineage>
        <taxon>Archaea</taxon>
        <taxon>Thermoproteota</taxon>
        <taxon>Thermoprotei</taxon>
        <taxon>Thermofilales</taxon>
        <taxon>Thermofilaceae</taxon>
        <taxon>Infirmifilum</taxon>
    </lineage>
</organism>
<evidence type="ECO:0000259" key="1">
    <source>
        <dbReference type="SMART" id="SM00382"/>
    </source>
</evidence>